<keyword evidence="2" id="KW-0813">Transport</keyword>
<dbReference type="PANTHER" id="PTHR32468">
    <property type="entry name" value="CATION/H + ANTIPORTER"/>
    <property type="match status" value="1"/>
</dbReference>
<evidence type="ECO:0000256" key="4">
    <source>
        <dbReference type="ARBA" id="ARBA00022692"/>
    </source>
</evidence>
<dbReference type="OrthoDB" id="1938353at2759"/>
<dbReference type="InterPro" id="IPR006153">
    <property type="entry name" value="Cation/H_exchanger_TM"/>
</dbReference>
<feature type="transmembrane region" description="Helical" evidence="10">
    <location>
        <begin position="278"/>
        <end position="296"/>
    </location>
</feature>
<dbReference type="EMBL" id="CACVBM020001021">
    <property type="protein sequence ID" value="CAA7025632.1"/>
    <property type="molecule type" value="Genomic_DNA"/>
</dbReference>
<keyword evidence="3" id="KW-0633">Potassium transport</keyword>
<dbReference type="GO" id="GO:0015297">
    <property type="term" value="F:antiporter activity"/>
    <property type="evidence" value="ECO:0007669"/>
    <property type="project" value="InterPro"/>
</dbReference>
<evidence type="ECO:0000259" key="11">
    <source>
        <dbReference type="Pfam" id="PF00999"/>
    </source>
</evidence>
<feature type="transmembrane region" description="Helical" evidence="10">
    <location>
        <begin position="101"/>
        <end position="120"/>
    </location>
</feature>
<dbReference type="GO" id="GO:0006813">
    <property type="term" value="P:potassium ion transport"/>
    <property type="evidence" value="ECO:0007669"/>
    <property type="project" value="UniProtKB-KW"/>
</dbReference>
<feature type="domain" description="Cation/H(+) antiporter C-terminal" evidence="13">
    <location>
        <begin position="630"/>
        <end position="772"/>
    </location>
</feature>
<feature type="transmembrane region" description="Helical" evidence="10">
    <location>
        <begin position="206"/>
        <end position="227"/>
    </location>
</feature>
<dbReference type="InterPro" id="IPR057291">
    <property type="entry name" value="CHX17_2nd"/>
</dbReference>
<evidence type="ECO:0000256" key="8">
    <source>
        <dbReference type="ARBA" id="ARBA00023136"/>
    </source>
</evidence>
<accession>A0A6D2IF89</accession>
<organism evidence="14 15">
    <name type="scientific">Microthlaspi erraticum</name>
    <dbReference type="NCBI Taxonomy" id="1685480"/>
    <lineage>
        <taxon>Eukaryota</taxon>
        <taxon>Viridiplantae</taxon>
        <taxon>Streptophyta</taxon>
        <taxon>Embryophyta</taxon>
        <taxon>Tracheophyta</taxon>
        <taxon>Spermatophyta</taxon>
        <taxon>Magnoliopsida</taxon>
        <taxon>eudicotyledons</taxon>
        <taxon>Gunneridae</taxon>
        <taxon>Pentapetalae</taxon>
        <taxon>rosids</taxon>
        <taxon>malvids</taxon>
        <taxon>Brassicales</taxon>
        <taxon>Brassicaceae</taxon>
        <taxon>Coluteocarpeae</taxon>
        <taxon>Microthlaspi</taxon>
    </lineage>
</organism>
<keyword evidence="4 10" id="KW-0812">Transmembrane</keyword>
<dbReference type="PANTHER" id="PTHR32468:SF152">
    <property type="entry name" value="CATION_H(+) ANTIPORTER 12"/>
    <property type="match status" value="1"/>
</dbReference>
<evidence type="ECO:0000256" key="7">
    <source>
        <dbReference type="ARBA" id="ARBA00023065"/>
    </source>
</evidence>
<comment type="similarity">
    <text evidence="9">Belongs to the monovalent cation:proton antiporter 2 (CPA2) transporter (TC 2.A.37) family. CHX (TC 2.A.37.4) subfamily.</text>
</comment>
<dbReference type="GO" id="GO:0012505">
    <property type="term" value="C:endomembrane system"/>
    <property type="evidence" value="ECO:0007669"/>
    <property type="project" value="TreeGrafter"/>
</dbReference>
<feature type="transmembrane region" description="Helical" evidence="10">
    <location>
        <begin position="32"/>
        <end position="53"/>
    </location>
</feature>
<dbReference type="InterPro" id="IPR050794">
    <property type="entry name" value="CPA2_transporter"/>
</dbReference>
<keyword evidence="6 10" id="KW-1133">Transmembrane helix</keyword>
<dbReference type="GO" id="GO:1902600">
    <property type="term" value="P:proton transmembrane transport"/>
    <property type="evidence" value="ECO:0007669"/>
    <property type="project" value="InterPro"/>
</dbReference>
<evidence type="ECO:0000256" key="5">
    <source>
        <dbReference type="ARBA" id="ARBA00022958"/>
    </source>
</evidence>
<dbReference type="Pfam" id="PF00999">
    <property type="entry name" value="Na_H_Exchanger"/>
    <property type="match status" value="1"/>
</dbReference>
<evidence type="ECO:0000313" key="15">
    <source>
        <dbReference type="Proteomes" id="UP000467841"/>
    </source>
</evidence>
<gene>
    <name evidence="14" type="ORF">MERR_LOCUS12867</name>
</gene>
<evidence type="ECO:0000256" key="3">
    <source>
        <dbReference type="ARBA" id="ARBA00022538"/>
    </source>
</evidence>
<name>A0A6D2IF89_9BRAS</name>
<protein>
    <submittedName>
        <fullName evidence="14">Uncharacterized protein</fullName>
    </submittedName>
</protein>
<dbReference type="Pfam" id="PF23259">
    <property type="entry name" value="CHX17_C"/>
    <property type="match status" value="1"/>
</dbReference>
<feature type="domain" description="Cation/H(+) antiporter central" evidence="12">
    <location>
        <begin position="530"/>
        <end position="618"/>
    </location>
</feature>
<feature type="domain" description="Cation/H+ exchanger transmembrane" evidence="11">
    <location>
        <begin position="49"/>
        <end position="439"/>
    </location>
</feature>
<proteinExistence type="inferred from homology"/>
<comment type="subcellular location">
    <subcellularLocation>
        <location evidence="1">Membrane</location>
        <topology evidence="1">Multi-pass membrane protein</topology>
    </subcellularLocation>
</comment>
<dbReference type="GO" id="GO:0006885">
    <property type="term" value="P:regulation of pH"/>
    <property type="evidence" value="ECO:0007669"/>
    <property type="project" value="TreeGrafter"/>
</dbReference>
<keyword evidence="5" id="KW-0630">Potassium</keyword>
<evidence type="ECO:0000256" key="6">
    <source>
        <dbReference type="ARBA" id="ARBA00022989"/>
    </source>
</evidence>
<feature type="transmembrane region" description="Helical" evidence="10">
    <location>
        <begin position="239"/>
        <end position="257"/>
    </location>
</feature>
<evidence type="ECO:0000256" key="2">
    <source>
        <dbReference type="ARBA" id="ARBA00022448"/>
    </source>
</evidence>
<dbReference type="Pfam" id="PF23256">
    <property type="entry name" value="CHX17_2nd"/>
    <property type="match status" value="1"/>
</dbReference>
<evidence type="ECO:0000256" key="1">
    <source>
        <dbReference type="ARBA" id="ARBA00004141"/>
    </source>
</evidence>
<dbReference type="InterPro" id="IPR038770">
    <property type="entry name" value="Na+/solute_symporter_sf"/>
</dbReference>
<dbReference type="InterPro" id="IPR057290">
    <property type="entry name" value="CHX17_C"/>
</dbReference>
<dbReference type="Proteomes" id="UP000467841">
    <property type="component" value="Unassembled WGS sequence"/>
</dbReference>
<keyword evidence="7" id="KW-0406">Ion transport</keyword>
<comment type="caution">
    <text evidence="14">The sequence shown here is derived from an EMBL/GenBank/DDBJ whole genome shotgun (WGS) entry which is preliminary data.</text>
</comment>
<evidence type="ECO:0000256" key="10">
    <source>
        <dbReference type="SAM" id="Phobius"/>
    </source>
</evidence>
<dbReference type="Gene3D" id="1.20.1530.20">
    <property type="match status" value="1"/>
</dbReference>
<evidence type="ECO:0000313" key="14">
    <source>
        <dbReference type="EMBL" id="CAA7025632.1"/>
    </source>
</evidence>
<keyword evidence="15" id="KW-1185">Reference proteome</keyword>
<sequence length="775" mass="86154">MDTTANIGGCRPLKFNISSNGLWENLESPDVVFGYSLPLLEIQILLIFIFIVISHMFFRCIGISQIASHFLAGLILGPQLFNLLEKSSEKLSLDPALDGSAALRGISMCGNVIFTFLMSVRISRRLAFNKGPLPIVIGILTFIVPLFGGLCFRNLYTDNVNPNYMPSKKVLVERTIVISSQSAVLLPTVTYFLSELKILNSELGRLVLSASMNNEVLGILFNMIVYFVDTYKSISPITAYRDILASIFFFLIVFFVFRPAVDWVVERTPEGKPVADKYVHLVILSALASSAFSEFFNMKYLLGPFTMGLIIPDGPPLGSALEAKYYDLTVNLLVPISIALSTMRCDVVKLIYEFDDIMFNVVLLVLTLAVKLATGIVHCLCCKLPLNEALAVSIFLCCKSFSELFLYESALDDSHISQATYSFLVLYALLNSGIVPAVVPRLYDPKQKYVGYQKRNILSLKPDLDLRILTCLHKPENISGTIAFLQVLSSPNQELPIVVTVLHLVKLVGKVVPVMISHNKSSNRLINNSYIHTANLAFSQLESVTMTMFTSLTHENLMHDEVCTLALDQATSMIIVPSGRKWTINGEFESDDEAIRHLNVSLLEDAPCSIGVLVDRGHFSCRSSRKYKIDVGVIFIGGNDDREAISVVKRMKLNPRVNVTVIRLVSSQEIESTDWEQILDYEVLEDLKDTESRNCITYIERNVTTGPDVATAVRLLCGDYDLMVVGRDHGMATPDFSGLTEWIELSELGVIGDLLASRDLNSRASVLVVQQQQQT</sequence>
<dbReference type="AlphaFoldDB" id="A0A6D2IF89"/>
<keyword evidence="8 10" id="KW-0472">Membrane</keyword>
<reference evidence="14" key="1">
    <citation type="submission" date="2020-01" db="EMBL/GenBank/DDBJ databases">
        <authorList>
            <person name="Mishra B."/>
        </authorList>
    </citation>
    <scope>NUCLEOTIDE SEQUENCE [LARGE SCALE GENOMIC DNA]</scope>
</reference>
<feature type="transmembrane region" description="Helical" evidence="10">
    <location>
        <begin position="176"/>
        <end position="194"/>
    </location>
</feature>
<evidence type="ECO:0000259" key="13">
    <source>
        <dbReference type="Pfam" id="PF23259"/>
    </source>
</evidence>
<feature type="transmembrane region" description="Helical" evidence="10">
    <location>
        <begin position="132"/>
        <end position="156"/>
    </location>
</feature>
<evidence type="ECO:0000256" key="9">
    <source>
        <dbReference type="ARBA" id="ARBA00038341"/>
    </source>
</evidence>
<feature type="transmembrane region" description="Helical" evidence="10">
    <location>
        <begin position="60"/>
        <end position="81"/>
    </location>
</feature>
<evidence type="ECO:0000259" key="12">
    <source>
        <dbReference type="Pfam" id="PF23256"/>
    </source>
</evidence>
<dbReference type="GO" id="GO:0016020">
    <property type="term" value="C:membrane"/>
    <property type="evidence" value="ECO:0007669"/>
    <property type="project" value="UniProtKB-SubCell"/>
</dbReference>